<dbReference type="AlphaFoldDB" id="A0A645BJG5"/>
<dbReference type="EMBL" id="VSSQ01018572">
    <property type="protein sequence ID" value="MPM61884.1"/>
    <property type="molecule type" value="Genomic_DNA"/>
</dbReference>
<sequence length="89" mass="10512">MMLPEPARLGTFITENGIVQVVHFGRLRFAEEVVFHEHADDPRRAFRLEGNRTLAFIEEGIHLLLHDIRRFADAAQKQLRMLDDRRTRF</sequence>
<organism evidence="1">
    <name type="scientific">bioreactor metagenome</name>
    <dbReference type="NCBI Taxonomy" id="1076179"/>
    <lineage>
        <taxon>unclassified sequences</taxon>
        <taxon>metagenomes</taxon>
        <taxon>ecological metagenomes</taxon>
    </lineage>
</organism>
<accession>A0A645BJG5</accession>
<evidence type="ECO:0000313" key="1">
    <source>
        <dbReference type="EMBL" id="MPM61884.1"/>
    </source>
</evidence>
<comment type="caution">
    <text evidence="1">The sequence shown here is derived from an EMBL/GenBank/DDBJ whole genome shotgun (WGS) entry which is preliminary data.</text>
</comment>
<protein>
    <submittedName>
        <fullName evidence="1">Uncharacterized protein</fullName>
    </submittedName>
</protein>
<reference evidence="1" key="1">
    <citation type="submission" date="2019-08" db="EMBL/GenBank/DDBJ databases">
        <authorList>
            <person name="Kucharzyk K."/>
            <person name="Murdoch R.W."/>
            <person name="Higgins S."/>
            <person name="Loffler F."/>
        </authorList>
    </citation>
    <scope>NUCLEOTIDE SEQUENCE</scope>
</reference>
<name>A0A645BJG5_9ZZZZ</name>
<gene>
    <name evidence="1" type="ORF">SDC9_108747</name>
</gene>
<proteinExistence type="predicted"/>